<organism evidence="8 9">
    <name type="scientific">Candidatus Brocadia sinica JPN1</name>
    <dbReference type="NCBI Taxonomy" id="1197129"/>
    <lineage>
        <taxon>Bacteria</taxon>
        <taxon>Pseudomonadati</taxon>
        <taxon>Planctomycetota</taxon>
        <taxon>Candidatus Brocadiia</taxon>
        <taxon>Candidatus Brocadiales</taxon>
        <taxon>Candidatus Brocadiaceae</taxon>
        <taxon>Candidatus Brocadia</taxon>
    </lineage>
</organism>
<keyword evidence="9" id="KW-1185">Reference proteome</keyword>
<dbReference type="Proteomes" id="UP000032309">
    <property type="component" value="Unassembled WGS sequence"/>
</dbReference>
<gene>
    <name evidence="7" type="primary">pcm</name>
    <name evidence="8" type="ORF">BROSI_A1344</name>
</gene>
<dbReference type="Pfam" id="PF01135">
    <property type="entry name" value="PCMT"/>
    <property type="match status" value="1"/>
</dbReference>
<accession>A0ABQ0JVL8</accession>
<dbReference type="PROSITE" id="PS01279">
    <property type="entry name" value="PCMT"/>
    <property type="match status" value="1"/>
</dbReference>
<comment type="subcellular location">
    <subcellularLocation>
        <location evidence="1 7">Cytoplasm</location>
    </subcellularLocation>
</comment>
<comment type="function">
    <text evidence="7">Catalyzes the methyl esterification of L-isoaspartyl residues in peptides and proteins that result from spontaneous decomposition of normal L-aspartyl and L-asparaginyl residues. It plays a role in the repair and/or degradation of damaged proteins.</text>
</comment>
<name>A0ABQ0JVL8_9BACT</name>
<evidence type="ECO:0000313" key="8">
    <source>
        <dbReference type="EMBL" id="GAN32829.1"/>
    </source>
</evidence>
<dbReference type="InterPro" id="IPR000682">
    <property type="entry name" value="PCMT"/>
</dbReference>
<dbReference type="NCBIfam" id="TIGR00080">
    <property type="entry name" value="pimt"/>
    <property type="match status" value="1"/>
</dbReference>
<reference evidence="9" key="1">
    <citation type="journal article" date="2015" name="Genome Announc.">
        <title>Draft Genome Sequence of an Anaerobic Ammonium-Oxidizing Bacterium, "Candidatus Brocadia sinica".</title>
        <authorList>
            <person name="Oshiki M."/>
            <person name="Shinyako-Hata K."/>
            <person name="Satoh H."/>
            <person name="Okabe S."/>
        </authorList>
    </citation>
    <scope>NUCLEOTIDE SEQUENCE [LARGE SCALE GENOMIC DNA]</scope>
    <source>
        <strain evidence="9">JPN1</strain>
    </source>
</reference>
<sequence>MLSSPTGIASVILTNNVLERYTLDTSQNIEIYAAQRFQMVQYQLVSRGIQDERVLKVMSEVPRHLFVPESYRHAAYDDCPLPIGEGQTISQPYMVAIMTQCLELKGKEKVLEIGTGSGYQAAILSKLASHIYTIERHVTLASRAKTILKQMEYDNIDVIVGDGSLGLTEKAPFHGIIVTACAPHVPECLLDQLEIGGRLVIPIGDPYNQVLYQVLKTKNGVESRAILECAFVPLIGEEGWKTE</sequence>
<dbReference type="CDD" id="cd02440">
    <property type="entry name" value="AdoMet_MTases"/>
    <property type="match status" value="1"/>
</dbReference>
<evidence type="ECO:0000256" key="3">
    <source>
        <dbReference type="ARBA" id="ARBA00022490"/>
    </source>
</evidence>
<dbReference type="PANTHER" id="PTHR11579:SF0">
    <property type="entry name" value="PROTEIN-L-ISOASPARTATE(D-ASPARTATE) O-METHYLTRANSFERASE"/>
    <property type="match status" value="1"/>
</dbReference>
<evidence type="ECO:0000256" key="2">
    <source>
        <dbReference type="ARBA" id="ARBA00005369"/>
    </source>
</evidence>
<dbReference type="HAMAP" id="MF_00090">
    <property type="entry name" value="PIMT"/>
    <property type="match status" value="1"/>
</dbReference>
<evidence type="ECO:0000256" key="1">
    <source>
        <dbReference type="ARBA" id="ARBA00004496"/>
    </source>
</evidence>
<evidence type="ECO:0000256" key="7">
    <source>
        <dbReference type="HAMAP-Rule" id="MF_00090"/>
    </source>
</evidence>
<keyword evidence="3 7" id="KW-0963">Cytoplasm</keyword>
<dbReference type="Gene3D" id="3.40.50.150">
    <property type="entry name" value="Vaccinia Virus protein VP39"/>
    <property type="match status" value="1"/>
</dbReference>
<proteinExistence type="inferred from homology"/>
<comment type="similarity">
    <text evidence="2 7">Belongs to the methyltransferase superfamily. L-isoaspartyl/D-aspartyl protein methyltransferase family.</text>
</comment>
<comment type="catalytic activity">
    <reaction evidence="7">
        <text>[protein]-L-isoaspartate + S-adenosyl-L-methionine = [protein]-L-isoaspartate alpha-methyl ester + S-adenosyl-L-homocysteine</text>
        <dbReference type="Rhea" id="RHEA:12705"/>
        <dbReference type="Rhea" id="RHEA-COMP:12143"/>
        <dbReference type="Rhea" id="RHEA-COMP:12144"/>
        <dbReference type="ChEBI" id="CHEBI:57856"/>
        <dbReference type="ChEBI" id="CHEBI:59789"/>
        <dbReference type="ChEBI" id="CHEBI:90596"/>
        <dbReference type="ChEBI" id="CHEBI:90598"/>
        <dbReference type="EC" id="2.1.1.77"/>
    </reaction>
</comment>
<keyword evidence="4 7" id="KW-0489">Methyltransferase</keyword>
<dbReference type="InterPro" id="IPR029063">
    <property type="entry name" value="SAM-dependent_MTases_sf"/>
</dbReference>
<dbReference type="EC" id="2.1.1.77" evidence="7"/>
<comment type="caution">
    <text evidence="8">The sequence shown here is derived from an EMBL/GenBank/DDBJ whole genome shotgun (WGS) entry which is preliminary data.</text>
</comment>
<feature type="active site" evidence="7">
    <location>
        <position position="90"/>
    </location>
</feature>
<dbReference type="PANTHER" id="PTHR11579">
    <property type="entry name" value="PROTEIN-L-ISOASPARTATE O-METHYLTRANSFERASE"/>
    <property type="match status" value="1"/>
</dbReference>
<protein>
    <recommendedName>
        <fullName evidence="7">Protein-L-isoaspartate O-methyltransferase</fullName>
        <ecNumber evidence="7">2.1.1.77</ecNumber>
    </recommendedName>
    <alternativeName>
        <fullName evidence="7">L-isoaspartyl protein carboxyl methyltransferase</fullName>
    </alternativeName>
    <alternativeName>
        <fullName evidence="7">Protein L-isoaspartyl methyltransferase</fullName>
    </alternativeName>
    <alternativeName>
        <fullName evidence="7">Protein-beta-aspartate methyltransferase</fullName>
        <shortName evidence="7">PIMT</shortName>
    </alternativeName>
</protein>
<dbReference type="NCBIfam" id="NF001453">
    <property type="entry name" value="PRK00312.1"/>
    <property type="match status" value="1"/>
</dbReference>
<evidence type="ECO:0000256" key="6">
    <source>
        <dbReference type="ARBA" id="ARBA00022691"/>
    </source>
</evidence>
<evidence type="ECO:0000313" key="9">
    <source>
        <dbReference type="Proteomes" id="UP000032309"/>
    </source>
</evidence>
<evidence type="ECO:0000256" key="5">
    <source>
        <dbReference type="ARBA" id="ARBA00022679"/>
    </source>
</evidence>
<keyword evidence="6 7" id="KW-0949">S-adenosyl-L-methionine</keyword>
<keyword evidence="5 7" id="KW-0808">Transferase</keyword>
<dbReference type="SUPFAM" id="SSF53335">
    <property type="entry name" value="S-adenosyl-L-methionine-dependent methyltransferases"/>
    <property type="match status" value="1"/>
</dbReference>
<evidence type="ECO:0000256" key="4">
    <source>
        <dbReference type="ARBA" id="ARBA00022603"/>
    </source>
</evidence>
<dbReference type="EMBL" id="BAFN01000001">
    <property type="protein sequence ID" value="GAN32829.1"/>
    <property type="molecule type" value="Genomic_DNA"/>
</dbReference>